<keyword evidence="7 8" id="KW-0012">Acyltransferase</keyword>
<dbReference type="GO" id="GO:0005794">
    <property type="term" value="C:Golgi apparatus"/>
    <property type="evidence" value="ECO:0007669"/>
    <property type="project" value="TreeGrafter"/>
</dbReference>
<dbReference type="PROSITE" id="PS50216">
    <property type="entry name" value="DHHC"/>
    <property type="match status" value="1"/>
</dbReference>
<feature type="region of interest" description="Disordered" evidence="9">
    <location>
        <begin position="1"/>
        <end position="24"/>
    </location>
</feature>
<comment type="domain">
    <text evidence="8">The DHHC domain is required for palmitoyltransferase activity.</text>
</comment>
<dbReference type="Pfam" id="PF01529">
    <property type="entry name" value="DHHC"/>
    <property type="match status" value="1"/>
</dbReference>
<reference evidence="11" key="1">
    <citation type="submission" date="2018-02" db="EMBL/GenBank/DDBJ databases">
        <title>Rhizophora mucronata_Transcriptome.</title>
        <authorList>
            <person name="Meera S.P."/>
            <person name="Sreeshan A."/>
            <person name="Augustine A."/>
        </authorList>
    </citation>
    <scope>NUCLEOTIDE SEQUENCE</scope>
    <source>
        <tissue evidence="11">Leaf</tissue>
    </source>
</reference>
<dbReference type="PANTHER" id="PTHR22883">
    <property type="entry name" value="ZINC FINGER DHHC DOMAIN CONTAINING PROTEIN"/>
    <property type="match status" value="1"/>
</dbReference>
<organism evidence="11">
    <name type="scientific">Rhizophora mucronata</name>
    <name type="common">Asiatic mangrove</name>
    <dbReference type="NCBI Taxonomy" id="61149"/>
    <lineage>
        <taxon>Eukaryota</taxon>
        <taxon>Viridiplantae</taxon>
        <taxon>Streptophyta</taxon>
        <taxon>Embryophyta</taxon>
        <taxon>Tracheophyta</taxon>
        <taxon>Spermatophyta</taxon>
        <taxon>Magnoliopsida</taxon>
        <taxon>eudicotyledons</taxon>
        <taxon>Gunneridae</taxon>
        <taxon>Pentapetalae</taxon>
        <taxon>rosids</taxon>
        <taxon>fabids</taxon>
        <taxon>Malpighiales</taxon>
        <taxon>Rhizophoraceae</taxon>
        <taxon>Rhizophora</taxon>
    </lineage>
</organism>
<dbReference type="GO" id="GO:0006612">
    <property type="term" value="P:protein targeting to membrane"/>
    <property type="evidence" value="ECO:0007669"/>
    <property type="project" value="TreeGrafter"/>
</dbReference>
<keyword evidence="4 8" id="KW-0812">Transmembrane</keyword>
<dbReference type="InterPro" id="IPR039859">
    <property type="entry name" value="PFA4/ZDH16/20/ERF2-like"/>
</dbReference>
<feature type="transmembrane region" description="Helical" evidence="8">
    <location>
        <begin position="244"/>
        <end position="268"/>
    </location>
</feature>
<evidence type="ECO:0000256" key="7">
    <source>
        <dbReference type="ARBA" id="ARBA00023315"/>
    </source>
</evidence>
<keyword evidence="3 8" id="KW-0808">Transferase</keyword>
<evidence type="ECO:0000256" key="6">
    <source>
        <dbReference type="ARBA" id="ARBA00023136"/>
    </source>
</evidence>
<dbReference type="GO" id="GO:0019706">
    <property type="term" value="F:protein-cysteine S-palmitoyltransferase activity"/>
    <property type="evidence" value="ECO:0007669"/>
    <property type="project" value="UniProtKB-EC"/>
</dbReference>
<feature type="transmembrane region" description="Helical" evidence="8">
    <location>
        <begin position="83"/>
        <end position="104"/>
    </location>
</feature>
<comment type="catalytic activity">
    <reaction evidence="8">
        <text>L-cysteinyl-[protein] + hexadecanoyl-CoA = S-hexadecanoyl-L-cysteinyl-[protein] + CoA</text>
        <dbReference type="Rhea" id="RHEA:36683"/>
        <dbReference type="Rhea" id="RHEA-COMP:10131"/>
        <dbReference type="Rhea" id="RHEA-COMP:11032"/>
        <dbReference type="ChEBI" id="CHEBI:29950"/>
        <dbReference type="ChEBI" id="CHEBI:57287"/>
        <dbReference type="ChEBI" id="CHEBI:57379"/>
        <dbReference type="ChEBI" id="CHEBI:74151"/>
        <dbReference type="EC" id="2.3.1.225"/>
    </reaction>
</comment>
<comment type="similarity">
    <text evidence="2 8">Belongs to the DHHC palmitoyltransferase family.</text>
</comment>
<feature type="transmembrane region" description="Helical" evidence="8">
    <location>
        <begin position="53"/>
        <end position="71"/>
    </location>
</feature>
<dbReference type="AlphaFoldDB" id="A0A2P2K384"/>
<keyword evidence="5 8" id="KW-1133">Transmembrane helix</keyword>
<dbReference type="EC" id="2.3.1.225" evidence="8"/>
<evidence type="ECO:0000256" key="1">
    <source>
        <dbReference type="ARBA" id="ARBA00004127"/>
    </source>
</evidence>
<comment type="subcellular location">
    <subcellularLocation>
        <location evidence="1">Endomembrane system</location>
        <topology evidence="1">Multi-pass membrane protein</topology>
    </subcellularLocation>
</comment>
<feature type="region of interest" description="Disordered" evidence="9">
    <location>
        <begin position="367"/>
        <end position="458"/>
    </location>
</feature>
<dbReference type="InterPro" id="IPR001594">
    <property type="entry name" value="Palmitoyltrfase_DHHC"/>
</dbReference>
<evidence type="ECO:0000313" key="11">
    <source>
        <dbReference type="EMBL" id="MBX00191.1"/>
    </source>
</evidence>
<feature type="compositionally biased region" description="Polar residues" evidence="9">
    <location>
        <begin position="443"/>
        <end position="458"/>
    </location>
</feature>
<evidence type="ECO:0000256" key="4">
    <source>
        <dbReference type="ARBA" id="ARBA00022692"/>
    </source>
</evidence>
<proteinExistence type="inferred from homology"/>
<dbReference type="EMBL" id="GGEC01019709">
    <property type="protein sequence ID" value="MBX00193.1"/>
    <property type="molecule type" value="Transcribed_RNA"/>
</dbReference>
<evidence type="ECO:0000256" key="5">
    <source>
        <dbReference type="ARBA" id="ARBA00022989"/>
    </source>
</evidence>
<feature type="transmembrane region" description="Helical" evidence="8">
    <location>
        <begin position="200"/>
        <end position="223"/>
    </location>
</feature>
<dbReference type="GO" id="GO:0005783">
    <property type="term" value="C:endoplasmic reticulum"/>
    <property type="evidence" value="ECO:0007669"/>
    <property type="project" value="TreeGrafter"/>
</dbReference>
<keyword evidence="6 8" id="KW-0472">Membrane</keyword>
<evidence type="ECO:0000256" key="2">
    <source>
        <dbReference type="ARBA" id="ARBA00008574"/>
    </source>
</evidence>
<accession>A0A2P2K384</accession>
<protein>
    <recommendedName>
        <fullName evidence="8">S-acyltransferase</fullName>
        <ecNumber evidence="8">2.3.1.225</ecNumber>
    </recommendedName>
    <alternativeName>
        <fullName evidence="8">Palmitoyltransferase</fullName>
    </alternativeName>
</protein>
<dbReference type="EMBL" id="GGEC01019707">
    <property type="protein sequence ID" value="MBX00191.1"/>
    <property type="molecule type" value="Transcribed_RNA"/>
</dbReference>
<evidence type="ECO:0000259" key="10">
    <source>
        <dbReference type="Pfam" id="PF01529"/>
    </source>
</evidence>
<dbReference type="PANTHER" id="PTHR22883:SF130">
    <property type="entry name" value="S-ACYLTRANSFERASE"/>
    <property type="match status" value="1"/>
</dbReference>
<name>A0A2P2K384_RHIMU</name>
<evidence type="ECO:0000256" key="9">
    <source>
        <dbReference type="SAM" id="MobiDB-lite"/>
    </source>
</evidence>
<evidence type="ECO:0000256" key="8">
    <source>
        <dbReference type="RuleBase" id="RU079119"/>
    </source>
</evidence>
<feature type="domain" description="Palmitoyltransferase DHHC" evidence="10">
    <location>
        <begin position="154"/>
        <end position="280"/>
    </location>
</feature>
<evidence type="ECO:0000256" key="3">
    <source>
        <dbReference type="ARBA" id="ARBA00022679"/>
    </source>
</evidence>
<sequence>MYVVQPPSPQDSTAGGGGDEDGMDRPRVYQAWKGSNIFLLRGRLIYGPDARSLFLTVFLIVAPVIVFCVFVARKLMDDFPHHLGISILVIVVVLTFLDLILLLLTSGRDPGIVPRNIQPPEPEIYEAHNIIPGQTPPLRLPRTIDVMVNGVIVKTKYCDTCMLYRPPRCSHCSICNNCVERFDHHCPWVGQCIGLRNYRFFFTFIFSTTLLCIFVHAFCWVYIKKIMTGDRISIWKAMIRTPASIALLAYTFISVWFVGGLSVFHLYLISKNQSTYENFRYHYDGLPNPFDRGFIKNVRDTFFSSIPPSKNNFRAKVPKEPQIPSRTAGSSFINSKIEKSVRDIGMGMKPTWDESTEDVNIGIRSVRNDDSLDEDGAFTEVSPDLSRVLPPQGMEGRSVLHSRRSSLGRKSGSWEMSPEVHALDDGVGESKQLVGGSSVDLESVSQRSEANTKMQNGN</sequence>